<dbReference type="EMBL" id="JTDY01000070">
    <property type="protein sequence ID" value="KOB79044.1"/>
    <property type="molecule type" value="Genomic_DNA"/>
</dbReference>
<keyword evidence="1" id="KW-0812">Transmembrane</keyword>
<keyword evidence="3" id="KW-1185">Reference proteome</keyword>
<reference evidence="2 3" key="1">
    <citation type="journal article" date="2015" name="Genome Biol. Evol.">
        <title>The genome of winter moth (Operophtera brumata) provides a genomic perspective on sexual dimorphism and phenology.</title>
        <authorList>
            <person name="Derks M.F."/>
            <person name="Smit S."/>
            <person name="Salis L."/>
            <person name="Schijlen E."/>
            <person name="Bossers A."/>
            <person name="Mateman C."/>
            <person name="Pijl A.S."/>
            <person name="de Ridder D."/>
            <person name="Groenen M.A."/>
            <person name="Visser M.E."/>
            <person name="Megens H.J."/>
        </authorList>
    </citation>
    <scope>NUCLEOTIDE SEQUENCE [LARGE SCALE GENOMIC DNA]</scope>
    <source>
        <strain evidence="2">WM2013NL</strain>
        <tissue evidence="2">Head and thorax</tissue>
    </source>
</reference>
<comment type="caution">
    <text evidence="2">The sequence shown here is derived from an EMBL/GenBank/DDBJ whole genome shotgun (WGS) entry which is preliminary data.</text>
</comment>
<keyword evidence="1" id="KW-1133">Transmembrane helix</keyword>
<dbReference type="Proteomes" id="UP000037510">
    <property type="component" value="Unassembled WGS sequence"/>
</dbReference>
<accession>A0A0L7LUI1</accession>
<dbReference type="AlphaFoldDB" id="A0A0L7LUI1"/>
<feature type="transmembrane region" description="Helical" evidence="1">
    <location>
        <begin position="50"/>
        <end position="71"/>
    </location>
</feature>
<evidence type="ECO:0000313" key="2">
    <source>
        <dbReference type="EMBL" id="KOB79044.1"/>
    </source>
</evidence>
<feature type="non-terminal residue" evidence="2">
    <location>
        <position position="1"/>
    </location>
</feature>
<proteinExistence type="predicted"/>
<gene>
    <name evidence="2" type="ORF">OBRU01_01223</name>
</gene>
<keyword evidence="1" id="KW-0472">Membrane</keyword>
<sequence length="104" mass="12171">CLLPSYKRDKLSDYWPCFFTRNQRSSRYQQIHILGSLTPNPNVTSFVNKIASTSASFLSLGFLVYFFLFLFKEFTVVPTMPCELELPFTNYYGNIWNRGLIFTT</sequence>
<feature type="non-terminal residue" evidence="2">
    <location>
        <position position="104"/>
    </location>
</feature>
<organism evidence="2 3">
    <name type="scientific">Operophtera brumata</name>
    <name type="common">Winter moth</name>
    <name type="synonym">Phalaena brumata</name>
    <dbReference type="NCBI Taxonomy" id="104452"/>
    <lineage>
        <taxon>Eukaryota</taxon>
        <taxon>Metazoa</taxon>
        <taxon>Ecdysozoa</taxon>
        <taxon>Arthropoda</taxon>
        <taxon>Hexapoda</taxon>
        <taxon>Insecta</taxon>
        <taxon>Pterygota</taxon>
        <taxon>Neoptera</taxon>
        <taxon>Endopterygota</taxon>
        <taxon>Lepidoptera</taxon>
        <taxon>Glossata</taxon>
        <taxon>Ditrysia</taxon>
        <taxon>Geometroidea</taxon>
        <taxon>Geometridae</taxon>
        <taxon>Larentiinae</taxon>
        <taxon>Operophtera</taxon>
    </lineage>
</organism>
<evidence type="ECO:0000256" key="1">
    <source>
        <dbReference type="SAM" id="Phobius"/>
    </source>
</evidence>
<protein>
    <submittedName>
        <fullName evidence="2">DNA damage-regulated autophagy modulator protein 1</fullName>
    </submittedName>
</protein>
<name>A0A0L7LUI1_OPEBR</name>
<evidence type="ECO:0000313" key="3">
    <source>
        <dbReference type="Proteomes" id="UP000037510"/>
    </source>
</evidence>